<gene>
    <name evidence="1" type="ORF">QAD02_008203</name>
</gene>
<accession>A0ACC2N6M3</accession>
<proteinExistence type="predicted"/>
<organism evidence="1 2">
    <name type="scientific">Eretmocerus hayati</name>
    <dbReference type="NCBI Taxonomy" id="131215"/>
    <lineage>
        <taxon>Eukaryota</taxon>
        <taxon>Metazoa</taxon>
        <taxon>Ecdysozoa</taxon>
        <taxon>Arthropoda</taxon>
        <taxon>Hexapoda</taxon>
        <taxon>Insecta</taxon>
        <taxon>Pterygota</taxon>
        <taxon>Neoptera</taxon>
        <taxon>Endopterygota</taxon>
        <taxon>Hymenoptera</taxon>
        <taxon>Apocrita</taxon>
        <taxon>Proctotrupomorpha</taxon>
        <taxon>Chalcidoidea</taxon>
        <taxon>Aphelinidae</taxon>
        <taxon>Aphelininae</taxon>
        <taxon>Eretmocerus</taxon>
    </lineage>
</organism>
<feature type="non-terminal residue" evidence="1">
    <location>
        <position position="1"/>
    </location>
</feature>
<feature type="non-terminal residue" evidence="1">
    <location>
        <position position="150"/>
    </location>
</feature>
<dbReference type="Proteomes" id="UP001239111">
    <property type="component" value="Chromosome 4"/>
</dbReference>
<reference evidence="1" key="1">
    <citation type="submission" date="2023-04" db="EMBL/GenBank/DDBJ databases">
        <title>A chromosome-level genome assembly of the parasitoid wasp Eretmocerus hayati.</title>
        <authorList>
            <person name="Zhong Y."/>
            <person name="Liu S."/>
            <person name="Liu Y."/>
        </authorList>
    </citation>
    <scope>NUCLEOTIDE SEQUENCE</scope>
    <source>
        <strain evidence="1">ZJU_SS_LIU_2023</strain>
    </source>
</reference>
<protein>
    <submittedName>
        <fullName evidence="1">Uncharacterized protein</fullName>
    </submittedName>
</protein>
<comment type="caution">
    <text evidence="1">The sequence shown here is derived from an EMBL/GenBank/DDBJ whole genome shotgun (WGS) entry which is preliminary data.</text>
</comment>
<dbReference type="EMBL" id="CM056744">
    <property type="protein sequence ID" value="KAJ8666541.1"/>
    <property type="molecule type" value="Genomic_DNA"/>
</dbReference>
<keyword evidence="2" id="KW-1185">Reference proteome</keyword>
<sequence>MITDSFLKKADLERWLIPEIKEADYRDLMQQLWDPLVEKNYSFVLKNIATGQILSVALNFDAYDEPALQIGSKLAIIFDFLEYLEGPIRESHLPKGRNKIFHTFMMATNEQLSMAENVLMMKIMEQKCIEIAKGRKFLGILTTNTSPLTQ</sequence>
<evidence type="ECO:0000313" key="2">
    <source>
        <dbReference type="Proteomes" id="UP001239111"/>
    </source>
</evidence>
<name>A0ACC2N6M3_9HYME</name>
<evidence type="ECO:0000313" key="1">
    <source>
        <dbReference type="EMBL" id="KAJ8666541.1"/>
    </source>
</evidence>